<keyword evidence="9 16" id="KW-0547">Nucleotide-binding</keyword>
<comment type="catalytic activity">
    <reaction evidence="1 16">
        <text>(R)-pantothenate + ATP = (R)-4'-phosphopantothenate + ADP + H(+)</text>
        <dbReference type="Rhea" id="RHEA:16373"/>
        <dbReference type="ChEBI" id="CHEBI:10986"/>
        <dbReference type="ChEBI" id="CHEBI:15378"/>
        <dbReference type="ChEBI" id="CHEBI:29032"/>
        <dbReference type="ChEBI" id="CHEBI:30616"/>
        <dbReference type="ChEBI" id="CHEBI:456216"/>
        <dbReference type="EC" id="2.7.1.33"/>
    </reaction>
</comment>
<evidence type="ECO:0000313" key="17">
    <source>
        <dbReference type="EMBL" id="SFS59037.1"/>
    </source>
</evidence>
<evidence type="ECO:0000256" key="9">
    <source>
        <dbReference type="ARBA" id="ARBA00022741"/>
    </source>
</evidence>
<dbReference type="GO" id="GO:0004594">
    <property type="term" value="F:pantothenate kinase activity"/>
    <property type="evidence" value="ECO:0007669"/>
    <property type="project" value="UniProtKB-UniRule"/>
</dbReference>
<dbReference type="CDD" id="cd24015">
    <property type="entry name" value="ASKHA_NBD_PanK-III"/>
    <property type="match status" value="1"/>
</dbReference>
<evidence type="ECO:0000256" key="13">
    <source>
        <dbReference type="ARBA" id="ARBA00022993"/>
    </source>
</evidence>
<keyword evidence="11 16" id="KW-0067">ATP-binding</keyword>
<dbReference type="PANTHER" id="PTHR34265">
    <property type="entry name" value="TYPE III PANTOTHENATE KINASE"/>
    <property type="match status" value="1"/>
</dbReference>
<gene>
    <name evidence="16" type="primary">coaX</name>
    <name evidence="17" type="ORF">SAMN04488006_2120</name>
</gene>
<feature type="binding site" evidence="16">
    <location>
        <position position="116"/>
    </location>
    <ligand>
        <name>K(+)</name>
        <dbReference type="ChEBI" id="CHEBI:29103"/>
    </ligand>
</feature>
<feature type="binding site" evidence="16">
    <location>
        <position position="171"/>
    </location>
    <ligand>
        <name>substrate</name>
    </ligand>
</feature>
<dbReference type="SUPFAM" id="SSF53067">
    <property type="entry name" value="Actin-like ATPase domain"/>
    <property type="match status" value="2"/>
</dbReference>
<evidence type="ECO:0000256" key="2">
    <source>
        <dbReference type="ARBA" id="ARBA00001958"/>
    </source>
</evidence>
<name>A0A1I6R2S8_9FLAO</name>
<organism evidence="17 18">
    <name type="scientific">Lutibacter maritimus</name>
    <dbReference type="NCBI Taxonomy" id="593133"/>
    <lineage>
        <taxon>Bacteria</taxon>
        <taxon>Pseudomonadati</taxon>
        <taxon>Bacteroidota</taxon>
        <taxon>Flavobacteriia</taxon>
        <taxon>Flavobacteriales</taxon>
        <taxon>Flavobacteriaceae</taxon>
        <taxon>Lutibacter</taxon>
    </lineage>
</organism>
<dbReference type="AlphaFoldDB" id="A0A1I6R2S8"/>
<evidence type="ECO:0000313" key="18">
    <source>
        <dbReference type="Proteomes" id="UP000199312"/>
    </source>
</evidence>
<feature type="binding site" evidence="16">
    <location>
        <position position="119"/>
    </location>
    <ligand>
        <name>ATP</name>
        <dbReference type="ChEBI" id="CHEBI:30616"/>
    </ligand>
</feature>
<feature type="binding site" evidence="16">
    <location>
        <begin position="6"/>
        <end position="13"/>
    </location>
    <ligand>
        <name>ATP</name>
        <dbReference type="ChEBI" id="CHEBI:30616"/>
    </ligand>
</feature>
<evidence type="ECO:0000256" key="8">
    <source>
        <dbReference type="ARBA" id="ARBA00022679"/>
    </source>
</evidence>
<dbReference type="Gene3D" id="3.30.420.40">
    <property type="match status" value="2"/>
</dbReference>
<feature type="active site" description="Proton acceptor" evidence="16">
    <location>
        <position position="95"/>
    </location>
</feature>
<dbReference type="InterPro" id="IPR004619">
    <property type="entry name" value="Type_III_PanK"/>
</dbReference>
<keyword evidence="18" id="KW-1185">Reference proteome</keyword>
<evidence type="ECO:0000256" key="10">
    <source>
        <dbReference type="ARBA" id="ARBA00022777"/>
    </source>
</evidence>
<evidence type="ECO:0000256" key="12">
    <source>
        <dbReference type="ARBA" id="ARBA00022958"/>
    </source>
</evidence>
<dbReference type="GO" id="GO:0005737">
    <property type="term" value="C:cytoplasm"/>
    <property type="evidence" value="ECO:0007669"/>
    <property type="project" value="UniProtKB-SubCell"/>
</dbReference>
<evidence type="ECO:0000256" key="14">
    <source>
        <dbReference type="ARBA" id="ARBA00038036"/>
    </source>
</evidence>
<comment type="similarity">
    <text evidence="14 16">Belongs to the type III pantothenate kinase family.</text>
</comment>
<feature type="binding site" evidence="16">
    <location>
        <begin position="93"/>
        <end position="96"/>
    </location>
    <ligand>
        <name>substrate</name>
    </ligand>
</feature>
<evidence type="ECO:0000256" key="16">
    <source>
        <dbReference type="HAMAP-Rule" id="MF_01274"/>
    </source>
</evidence>
<proteinExistence type="inferred from homology"/>
<dbReference type="GO" id="GO:0015937">
    <property type="term" value="P:coenzyme A biosynthetic process"/>
    <property type="evidence" value="ECO:0007669"/>
    <property type="project" value="UniProtKB-UniRule"/>
</dbReference>
<evidence type="ECO:0000256" key="4">
    <source>
        <dbReference type="ARBA" id="ARBA00005225"/>
    </source>
</evidence>
<comment type="subcellular location">
    <subcellularLocation>
        <location evidence="3 16">Cytoplasm</location>
    </subcellularLocation>
</comment>
<dbReference type="Pfam" id="PF03309">
    <property type="entry name" value="Pan_kinase"/>
    <property type="match status" value="1"/>
</dbReference>
<dbReference type="HAMAP" id="MF_01274">
    <property type="entry name" value="Pantothen_kinase_3"/>
    <property type="match status" value="1"/>
</dbReference>
<dbReference type="GO" id="GO:0005524">
    <property type="term" value="F:ATP binding"/>
    <property type="evidence" value="ECO:0007669"/>
    <property type="project" value="UniProtKB-UniRule"/>
</dbReference>
<protein>
    <recommendedName>
        <fullName evidence="15 16">Type III pantothenate kinase</fullName>
        <ecNumber evidence="6 16">2.7.1.33</ecNumber>
    </recommendedName>
    <alternativeName>
        <fullName evidence="16">PanK-III</fullName>
    </alternativeName>
    <alternativeName>
        <fullName evidence="16">Pantothenic acid kinase</fullName>
    </alternativeName>
</protein>
<sequence length="241" mass="26520">MNLIIDCGNTRIKLAVFNKSKLIYNEAFTADNFVKVVLNCIDKFNCKHAIISSVGAIKIQEINKIKEKITLIELNSSTKIPFLNKYSTPKTLGVDRIGLVAAAVSQFPKTNVLVIDAGTCITYDFVDANANYSGGAISPGIKIRYKSLNKFTKKLPLLEPDFDVELIGDSTEKSIHSGIAFGILGEIDSIIKMYKNKNEDLTVVLTGGDVKFLSNKLKNSIFANSNFLLEGLNSILTYNLK</sequence>
<dbReference type="NCBIfam" id="NF009853">
    <property type="entry name" value="PRK13320.1-5"/>
    <property type="match status" value="1"/>
</dbReference>
<keyword evidence="10 16" id="KW-0418">Kinase</keyword>
<dbReference type="EMBL" id="FOZP01000005">
    <property type="protein sequence ID" value="SFS59037.1"/>
    <property type="molecule type" value="Genomic_DNA"/>
</dbReference>
<comment type="subunit">
    <text evidence="5 16">Homodimer.</text>
</comment>
<evidence type="ECO:0000256" key="5">
    <source>
        <dbReference type="ARBA" id="ARBA00011738"/>
    </source>
</evidence>
<keyword evidence="16" id="KW-0479">Metal-binding</keyword>
<accession>A0A1I6R2S8</accession>
<evidence type="ECO:0000256" key="7">
    <source>
        <dbReference type="ARBA" id="ARBA00022490"/>
    </source>
</evidence>
<comment type="function">
    <text evidence="16">Catalyzes the phosphorylation of pantothenate (Pan), the first step in CoA biosynthesis.</text>
</comment>
<keyword evidence="8 16" id="KW-0808">Transferase</keyword>
<dbReference type="EC" id="2.7.1.33" evidence="6 16"/>
<keyword evidence="12 16" id="KW-0630">Potassium</keyword>
<dbReference type="STRING" id="593133.SAMN04488006_2120"/>
<dbReference type="GO" id="GO:0046872">
    <property type="term" value="F:metal ion binding"/>
    <property type="evidence" value="ECO:0007669"/>
    <property type="project" value="UniProtKB-KW"/>
</dbReference>
<comment type="cofactor">
    <cofactor evidence="16">
        <name>NH4(+)</name>
        <dbReference type="ChEBI" id="CHEBI:28938"/>
    </cofactor>
    <cofactor evidence="16">
        <name>K(+)</name>
        <dbReference type="ChEBI" id="CHEBI:29103"/>
    </cofactor>
    <text evidence="16">A monovalent cation. Ammonium or potassium.</text>
</comment>
<dbReference type="PANTHER" id="PTHR34265:SF1">
    <property type="entry name" value="TYPE III PANTOTHENATE KINASE"/>
    <property type="match status" value="1"/>
</dbReference>
<dbReference type="NCBIfam" id="TIGR00671">
    <property type="entry name" value="baf"/>
    <property type="match status" value="1"/>
</dbReference>
<dbReference type="OrthoDB" id="9804707at2"/>
<reference evidence="18" key="1">
    <citation type="submission" date="2016-10" db="EMBL/GenBank/DDBJ databases">
        <authorList>
            <person name="Varghese N."/>
            <person name="Submissions S."/>
        </authorList>
    </citation>
    <scope>NUCLEOTIDE SEQUENCE [LARGE SCALE GENOMIC DNA]</scope>
    <source>
        <strain evidence="18">DSM 24450</strain>
    </source>
</reference>
<keyword evidence="13 16" id="KW-0173">Coenzyme A biosynthesis</keyword>
<dbReference type="RefSeq" id="WP_090225891.1">
    <property type="nucleotide sequence ID" value="NZ_FOZP01000005.1"/>
</dbReference>
<keyword evidence="7 16" id="KW-0963">Cytoplasm</keyword>
<evidence type="ECO:0000256" key="3">
    <source>
        <dbReference type="ARBA" id="ARBA00004496"/>
    </source>
</evidence>
<evidence type="ECO:0000256" key="11">
    <source>
        <dbReference type="ARBA" id="ARBA00022840"/>
    </source>
</evidence>
<dbReference type="UniPathway" id="UPA00241">
    <property type="reaction ID" value="UER00352"/>
</dbReference>
<evidence type="ECO:0000256" key="1">
    <source>
        <dbReference type="ARBA" id="ARBA00001206"/>
    </source>
</evidence>
<dbReference type="Proteomes" id="UP000199312">
    <property type="component" value="Unassembled WGS sequence"/>
</dbReference>
<evidence type="ECO:0000256" key="6">
    <source>
        <dbReference type="ARBA" id="ARBA00012102"/>
    </source>
</evidence>
<dbReference type="InterPro" id="IPR043129">
    <property type="entry name" value="ATPase_NBD"/>
</dbReference>
<comment type="pathway">
    <text evidence="4 16">Cofactor biosynthesis; coenzyme A biosynthesis; CoA from (R)-pantothenate: step 1/5.</text>
</comment>
<feature type="binding site" evidence="16">
    <location>
        <position position="86"/>
    </location>
    <ligand>
        <name>substrate</name>
    </ligand>
</feature>
<comment type="cofactor">
    <cofactor evidence="2">
        <name>K(+)</name>
        <dbReference type="ChEBI" id="CHEBI:29103"/>
    </cofactor>
</comment>
<evidence type="ECO:0000256" key="15">
    <source>
        <dbReference type="ARBA" id="ARBA00040883"/>
    </source>
</evidence>